<dbReference type="AlphaFoldDB" id="W6MTS3"/>
<dbReference type="Pfam" id="PF00328">
    <property type="entry name" value="His_Phos_2"/>
    <property type="match status" value="1"/>
</dbReference>
<dbReference type="RefSeq" id="XP_022460627.1">
    <property type="nucleotide sequence ID" value="XM_022601375.1"/>
</dbReference>
<dbReference type="Proteomes" id="UP000019384">
    <property type="component" value="Unassembled WGS sequence"/>
</dbReference>
<keyword evidence="2" id="KW-0732">Signal</keyword>
<dbReference type="EMBL" id="HG793129">
    <property type="protein sequence ID" value="CDK28637.1"/>
    <property type="molecule type" value="Genomic_DNA"/>
</dbReference>
<keyword evidence="4" id="KW-1185">Reference proteome</keyword>
<feature type="chain" id="PRO_5004878848" description="Acid phosphatase" evidence="2">
    <location>
        <begin position="17"/>
        <end position="473"/>
    </location>
</feature>
<evidence type="ECO:0000256" key="2">
    <source>
        <dbReference type="SAM" id="SignalP"/>
    </source>
</evidence>
<gene>
    <name evidence="3" type="ORF">KUCA_T00004621001</name>
</gene>
<organism evidence="3 4">
    <name type="scientific">Kuraishia capsulata CBS 1993</name>
    <dbReference type="NCBI Taxonomy" id="1382522"/>
    <lineage>
        <taxon>Eukaryota</taxon>
        <taxon>Fungi</taxon>
        <taxon>Dikarya</taxon>
        <taxon>Ascomycota</taxon>
        <taxon>Saccharomycotina</taxon>
        <taxon>Pichiomycetes</taxon>
        <taxon>Pichiales</taxon>
        <taxon>Pichiaceae</taxon>
        <taxon>Kuraishia</taxon>
    </lineage>
</organism>
<proteinExistence type="inferred from homology"/>
<comment type="similarity">
    <text evidence="1">Belongs to the histidine acid phosphatase family.</text>
</comment>
<evidence type="ECO:0000313" key="3">
    <source>
        <dbReference type="EMBL" id="CDK28637.1"/>
    </source>
</evidence>
<protein>
    <recommendedName>
        <fullName evidence="5">Acid phosphatase</fullName>
    </recommendedName>
</protein>
<evidence type="ECO:0000313" key="4">
    <source>
        <dbReference type="Proteomes" id="UP000019384"/>
    </source>
</evidence>
<dbReference type="InterPro" id="IPR050645">
    <property type="entry name" value="Histidine_acid_phosphatase"/>
</dbReference>
<dbReference type="PANTHER" id="PTHR11567:SF195">
    <property type="entry name" value="ACID PHOSPHATASE, PUTATIVE (AFU_ORTHOLOGUE AFUA_3G14570)-RELATED"/>
    <property type="match status" value="1"/>
</dbReference>
<accession>W6MTS3</accession>
<dbReference type="GeneID" id="34522015"/>
<feature type="signal peptide" evidence="2">
    <location>
        <begin position="1"/>
        <end position="16"/>
    </location>
</feature>
<dbReference type="HOGENOM" id="CLU_030126_0_0_1"/>
<name>W6MTS3_9ASCO</name>
<evidence type="ECO:0008006" key="5">
    <source>
        <dbReference type="Google" id="ProtNLM"/>
    </source>
</evidence>
<dbReference type="InterPro" id="IPR029033">
    <property type="entry name" value="His_PPase_superfam"/>
</dbReference>
<dbReference type="Gene3D" id="3.40.50.1240">
    <property type="entry name" value="Phosphoglycerate mutase-like"/>
    <property type="match status" value="1"/>
</dbReference>
<evidence type="ECO:0000256" key="1">
    <source>
        <dbReference type="ARBA" id="ARBA00005375"/>
    </source>
</evidence>
<dbReference type="InterPro" id="IPR000560">
    <property type="entry name" value="His_Pase_clade-2"/>
</dbReference>
<dbReference type="GO" id="GO:0016791">
    <property type="term" value="F:phosphatase activity"/>
    <property type="evidence" value="ECO:0007669"/>
    <property type="project" value="TreeGrafter"/>
</dbReference>
<reference evidence="3" key="1">
    <citation type="submission" date="2013-12" db="EMBL/GenBank/DDBJ databases">
        <authorList>
            <person name="Genoscope - CEA"/>
        </authorList>
    </citation>
    <scope>NUCLEOTIDE SEQUENCE</scope>
    <source>
        <strain evidence="3">CBS 1993</strain>
    </source>
</reference>
<dbReference type="PANTHER" id="PTHR11567">
    <property type="entry name" value="ACID PHOSPHATASE-RELATED"/>
    <property type="match status" value="1"/>
</dbReference>
<dbReference type="SUPFAM" id="SSF53254">
    <property type="entry name" value="Phosphoglycerate mutase-like"/>
    <property type="match status" value="1"/>
</dbReference>
<reference evidence="3" key="2">
    <citation type="submission" date="2014-02" db="EMBL/GenBank/DDBJ databases">
        <title>Complete DNA sequence of /Kuraishia capsulata/ illustrates novel genomic features among budding yeasts (/Saccharomycotina/).</title>
        <authorList>
            <person name="Morales L."/>
            <person name="Noel B."/>
            <person name="Porcel B."/>
            <person name="Marcet-Houben M."/>
            <person name="Hullo M-F."/>
            <person name="Sacerdot C."/>
            <person name="Tekaia F."/>
            <person name="Leh-Louis V."/>
            <person name="Despons L."/>
            <person name="Khanna V."/>
            <person name="Aury J-M."/>
            <person name="Barbe V."/>
            <person name="Couloux A."/>
            <person name="Labadie K."/>
            <person name="Pelletier E."/>
            <person name="Souciet J-L."/>
            <person name="Boekhout T."/>
            <person name="Gabaldon T."/>
            <person name="Wincker P."/>
            <person name="Dujon B."/>
        </authorList>
    </citation>
    <scope>NUCLEOTIDE SEQUENCE</scope>
    <source>
        <strain evidence="3">CBS 1993</strain>
    </source>
</reference>
<dbReference type="OrthoDB" id="10262962at2759"/>
<sequence>MLSTTVLLSLVSMVSAIKTYDTSTYKHFYEPKDSPFSDLDTVFNKSSGTNGGFYNTSHVADSKYGAYNFCNMPHVRSTEYPTPNSSYTLEYVELMHRHHKRTPYLANTLPFEDISLYCDESSNYYYSGFNAGNDSTLQVAWANYVDPENPFAYSEQTGYNGTCQLPQISYQGLQDCYQHGKDVAKVYRDLLGFLPAEYDPELVQFRVTNNVITSEVLSAVAKAIYPSESKIKAKIQLDAIDSLEPAYTCDYATDMREWIYASDEWVEHLTRADSLYSKLDSITGVDPESEGFHMSFDHYFDNFAFRSCHGYDLPCSIDDPTKCVTQEDAEQVFRLGDFEWSYQYRASKNSTLYDVSNYGAFLNELKHRLVQKQEGALALRYMHNVGHDGSIGPMLGILQVDFMRWPGMGAELSFEMWDKHGDKFLRVLYGGQPLNTTGPLGTIDMIPLGKFVDYVEDLIGKDGSVVYDMCNSV</sequence>